<dbReference type="InterPro" id="IPR007899">
    <property type="entry name" value="CHAD_dom"/>
</dbReference>
<dbReference type="Gene3D" id="1.40.20.10">
    <property type="entry name" value="CHAD domain"/>
    <property type="match status" value="1"/>
</dbReference>
<dbReference type="SMART" id="SM00880">
    <property type="entry name" value="CHAD"/>
    <property type="match status" value="1"/>
</dbReference>
<evidence type="ECO:0000313" key="3">
    <source>
        <dbReference type="Proteomes" id="UP000241899"/>
    </source>
</evidence>
<dbReference type="Pfam" id="PF05235">
    <property type="entry name" value="CHAD"/>
    <property type="match status" value="1"/>
</dbReference>
<dbReference type="RefSeq" id="WP_107323548.1">
    <property type="nucleotide sequence ID" value="NZ_NHSP01000023.1"/>
</dbReference>
<name>A0A2T4JMF8_9RHOB</name>
<dbReference type="PANTHER" id="PTHR39339">
    <property type="entry name" value="SLR1444 PROTEIN"/>
    <property type="match status" value="1"/>
</dbReference>
<dbReference type="PROSITE" id="PS51708">
    <property type="entry name" value="CHAD"/>
    <property type="match status" value="1"/>
</dbReference>
<dbReference type="Proteomes" id="UP000241899">
    <property type="component" value="Unassembled WGS sequence"/>
</dbReference>
<accession>A0A2T4JMF8</accession>
<reference evidence="2 3" key="1">
    <citation type="submission" date="2018-03" db="EMBL/GenBank/DDBJ databases">
        <title>Rhodobacter veldkampii.</title>
        <authorList>
            <person name="Meyer T.E."/>
            <person name="Miller S."/>
            <person name="Lodha T."/>
            <person name="Gandham S."/>
            <person name="Chintalapati S."/>
            <person name="Chintalapati V.R."/>
        </authorList>
    </citation>
    <scope>NUCLEOTIDE SEQUENCE [LARGE SCALE GENOMIC DNA]</scope>
    <source>
        <strain evidence="2 3">DSM 11550</strain>
    </source>
</reference>
<dbReference type="AlphaFoldDB" id="A0A2T4JMF8"/>
<feature type="domain" description="CHAD" evidence="1">
    <location>
        <begin position="9"/>
        <end position="282"/>
    </location>
</feature>
<sequence>MGYCFDLNDDTITNAVRRIALEEIDTALTCARARAADAAGQTHALRKNVKKLRGLIRLLRPRLHGYGLENAALRDAGRMLSGQRDAEVMQATLADLARDDDSPAAEAARALAAELAARPPEADRTNAMASFLAAMEALRDRASRWSPKGKGFSTLEPGLLRTLAAAQGAARAADDHPDAEAIHQWRKRVKDHWYHARLLRPIWPEAMAPHIEAADALGELLGLHHDLAVLRAHLADSRLPPDAQAALDALAARRQSGLEHDARRLAARLFADTPEALVARWRQWWQVWQAG</sequence>
<proteinExistence type="predicted"/>
<dbReference type="PANTHER" id="PTHR39339:SF1">
    <property type="entry name" value="CHAD DOMAIN-CONTAINING PROTEIN"/>
    <property type="match status" value="1"/>
</dbReference>
<evidence type="ECO:0000259" key="1">
    <source>
        <dbReference type="PROSITE" id="PS51708"/>
    </source>
</evidence>
<protein>
    <recommendedName>
        <fullName evidence="1">CHAD domain-containing protein</fullName>
    </recommendedName>
</protein>
<dbReference type="InterPro" id="IPR038186">
    <property type="entry name" value="CHAD_dom_sf"/>
</dbReference>
<dbReference type="OrthoDB" id="9810907at2"/>
<gene>
    <name evidence="2" type="ORF">C5F46_01245</name>
</gene>
<organism evidence="2 3">
    <name type="scientific">Phaeovulum veldkampii DSM 11550</name>
    <dbReference type="NCBI Taxonomy" id="1185920"/>
    <lineage>
        <taxon>Bacteria</taxon>
        <taxon>Pseudomonadati</taxon>
        <taxon>Pseudomonadota</taxon>
        <taxon>Alphaproteobacteria</taxon>
        <taxon>Rhodobacterales</taxon>
        <taxon>Paracoccaceae</taxon>
        <taxon>Phaeovulum</taxon>
    </lineage>
</organism>
<keyword evidence="3" id="KW-1185">Reference proteome</keyword>
<dbReference type="EMBL" id="PZKF01000002">
    <property type="protein sequence ID" value="PTE19086.1"/>
    <property type="molecule type" value="Genomic_DNA"/>
</dbReference>
<comment type="caution">
    <text evidence="2">The sequence shown here is derived from an EMBL/GenBank/DDBJ whole genome shotgun (WGS) entry which is preliminary data.</text>
</comment>
<evidence type="ECO:0000313" key="2">
    <source>
        <dbReference type="EMBL" id="PTE19086.1"/>
    </source>
</evidence>